<comment type="caution">
    <text evidence="2">The sequence shown here is derived from an EMBL/GenBank/DDBJ whole genome shotgun (WGS) entry which is preliminary data.</text>
</comment>
<evidence type="ECO:0000313" key="2">
    <source>
        <dbReference type="EMBL" id="CAK9056480.1"/>
    </source>
</evidence>
<keyword evidence="1" id="KW-0812">Transmembrane</keyword>
<organism evidence="2 3">
    <name type="scientific">Durusdinium trenchii</name>
    <dbReference type="NCBI Taxonomy" id="1381693"/>
    <lineage>
        <taxon>Eukaryota</taxon>
        <taxon>Sar</taxon>
        <taxon>Alveolata</taxon>
        <taxon>Dinophyceae</taxon>
        <taxon>Suessiales</taxon>
        <taxon>Symbiodiniaceae</taxon>
        <taxon>Durusdinium</taxon>
    </lineage>
</organism>
<keyword evidence="1" id="KW-1133">Transmembrane helix</keyword>
<accession>A0ABP0N2K4</accession>
<evidence type="ECO:0008006" key="4">
    <source>
        <dbReference type="Google" id="ProtNLM"/>
    </source>
</evidence>
<feature type="transmembrane region" description="Helical" evidence="1">
    <location>
        <begin position="368"/>
        <end position="390"/>
    </location>
</feature>
<sequence>MEHEIHGSSERSEGGREAKQVKVATRVARMEISMPKVLRATRAHQALEGCAEALRSDDCGSLYLKSFRSEKISCFWSHSWHGGPWMKIMTLLVHYNGRAAVLFSLCFSLISMVLFSLGILPGIVRAPRSPDWKWSSWSLISGFVVAVVVLLLWRPREPVFLDRICINKNNMEEKKASIFSLGGILKRSEKMMVLWDPTWSTRLWCLFELSAFLKSRGSSEAKLLIRPTFLGPCSMILFSGICFVMLPVTTISFNPSWWPFGSLLPALGALLFLFIGGYVMVGALRAYFRSLETLQERLQNISFDDCRCACCDLGHRLEGVDLLCDREIVKECVSIWFGSPEAFEDCIRSELLAAVTWRLKQDVFTRHWSLSVTIPVFWGFLDLAASFAIIHEYEEALSFIIEGLVLWLLCGPILLDFMTWLAFRYCRRASSIRREICTNLSLLLVASGGFLVILVSYILCQGFLNERIWYATAFFGGPWCIIAVLQFLYKVSHRSHRSNSFSLRSS</sequence>
<feature type="transmembrane region" description="Helical" evidence="1">
    <location>
        <begin position="223"/>
        <end position="246"/>
    </location>
</feature>
<feature type="transmembrane region" description="Helical" evidence="1">
    <location>
        <begin position="470"/>
        <end position="489"/>
    </location>
</feature>
<feature type="transmembrane region" description="Helical" evidence="1">
    <location>
        <begin position="136"/>
        <end position="153"/>
    </location>
</feature>
<feature type="transmembrane region" description="Helical" evidence="1">
    <location>
        <begin position="442"/>
        <end position="464"/>
    </location>
</feature>
<feature type="transmembrane region" description="Helical" evidence="1">
    <location>
        <begin position="396"/>
        <end position="421"/>
    </location>
</feature>
<evidence type="ECO:0000256" key="1">
    <source>
        <dbReference type="SAM" id="Phobius"/>
    </source>
</evidence>
<feature type="transmembrane region" description="Helical" evidence="1">
    <location>
        <begin position="266"/>
        <end position="288"/>
    </location>
</feature>
<reference evidence="2 3" key="1">
    <citation type="submission" date="2024-02" db="EMBL/GenBank/DDBJ databases">
        <authorList>
            <person name="Chen Y."/>
            <person name="Shah S."/>
            <person name="Dougan E. K."/>
            <person name="Thang M."/>
            <person name="Chan C."/>
        </authorList>
    </citation>
    <scope>NUCLEOTIDE SEQUENCE [LARGE SCALE GENOMIC DNA]</scope>
</reference>
<keyword evidence="1" id="KW-0472">Membrane</keyword>
<evidence type="ECO:0000313" key="3">
    <source>
        <dbReference type="Proteomes" id="UP001642464"/>
    </source>
</evidence>
<name>A0ABP0N2K4_9DINO</name>
<dbReference type="EMBL" id="CAXAMM010025113">
    <property type="protein sequence ID" value="CAK9056480.1"/>
    <property type="molecule type" value="Genomic_DNA"/>
</dbReference>
<proteinExistence type="predicted"/>
<protein>
    <recommendedName>
        <fullName evidence="4">Transmembrane protein</fullName>
    </recommendedName>
</protein>
<gene>
    <name evidence="2" type="ORF">SCF082_LOCUS30422</name>
</gene>
<dbReference type="Proteomes" id="UP001642464">
    <property type="component" value="Unassembled WGS sequence"/>
</dbReference>
<keyword evidence="3" id="KW-1185">Reference proteome</keyword>
<feature type="transmembrane region" description="Helical" evidence="1">
    <location>
        <begin position="99"/>
        <end position="124"/>
    </location>
</feature>